<sequence length="92" mass="10276">MPRISGNSKLDIALRERGLYKTYVIEGSGKQLRFICLDINKYQNLDTGEIYTCARDILLAHAKLHQGPGIGYGLNYFTITSGPDRGKKLSEV</sequence>
<dbReference type="AlphaFoldDB" id="A0A6C0K2P7"/>
<proteinExistence type="predicted"/>
<reference evidence="1" key="1">
    <citation type="journal article" date="2020" name="Nature">
        <title>Giant virus diversity and host interactions through global metagenomics.</title>
        <authorList>
            <person name="Schulz F."/>
            <person name="Roux S."/>
            <person name="Paez-Espino D."/>
            <person name="Jungbluth S."/>
            <person name="Walsh D.A."/>
            <person name="Denef V.J."/>
            <person name="McMahon K.D."/>
            <person name="Konstantinidis K.T."/>
            <person name="Eloe-Fadrosh E.A."/>
            <person name="Kyrpides N.C."/>
            <person name="Woyke T."/>
        </authorList>
    </citation>
    <scope>NUCLEOTIDE SEQUENCE</scope>
    <source>
        <strain evidence="1">GVMAG-S-1101171-110</strain>
    </source>
</reference>
<evidence type="ECO:0000313" key="1">
    <source>
        <dbReference type="EMBL" id="QHU12335.1"/>
    </source>
</evidence>
<name>A0A6C0K2P7_9ZZZZ</name>
<dbReference type="EMBL" id="MN740798">
    <property type="protein sequence ID" value="QHU12335.1"/>
    <property type="molecule type" value="Genomic_DNA"/>
</dbReference>
<protein>
    <submittedName>
        <fullName evidence="1">Uncharacterized protein</fullName>
    </submittedName>
</protein>
<accession>A0A6C0K2P7</accession>
<organism evidence="1">
    <name type="scientific">viral metagenome</name>
    <dbReference type="NCBI Taxonomy" id="1070528"/>
    <lineage>
        <taxon>unclassified sequences</taxon>
        <taxon>metagenomes</taxon>
        <taxon>organismal metagenomes</taxon>
    </lineage>
</organism>